<organism evidence="2 3">
    <name type="scientific">Thalassospira xiamenensis</name>
    <dbReference type="NCBI Taxonomy" id="220697"/>
    <lineage>
        <taxon>Bacteria</taxon>
        <taxon>Pseudomonadati</taxon>
        <taxon>Pseudomonadota</taxon>
        <taxon>Alphaproteobacteria</taxon>
        <taxon>Rhodospirillales</taxon>
        <taxon>Thalassospiraceae</taxon>
        <taxon>Thalassospira</taxon>
    </lineage>
</organism>
<keyword evidence="3" id="KW-1185">Reference proteome</keyword>
<feature type="compositionally biased region" description="Polar residues" evidence="1">
    <location>
        <begin position="25"/>
        <end position="44"/>
    </location>
</feature>
<feature type="compositionally biased region" description="Basic and acidic residues" evidence="1">
    <location>
        <begin position="188"/>
        <end position="201"/>
    </location>
</feature>
<sequence>MMMTEKTDWLPGASQTKPKAGPTKASLNQSTSLNGPSSPDLPNTSDHDDIDAGAEHLASFTVDPLEGEADEFGGLDGLSNLADDSGEFISSDVFFSSFCTAFQIGACVPPYLTSLKIDDSEMDQARAASDALYDICLDTPSMHFLVKPGGVWFQRVAAISAFALPKAMGVVSEIKAKKARPVNQSPGQDKKAERAKPEPAKEPPANGGQYDWAPT</sequence>
<evidence type="ECO:0000313" key="2">
    <source>
        <dbReference type="EMBL" id="KZD05166.1"/>
    </source>
</evidence>
<feature type="region of interest" description="Disordered" evidence="1">
    <location>
        <begin position="178"/>
        <end position="215"/>
    </location>
</feature>
<name>A0ABR5Y4V9_9PROT</name>
<proteinExistence type="predicted"/>
<protein>
    <submittedName>
        <fullName evidence="2">Uncharacterized protein</fullName>
    </submittedName>
</protein>
<gene>
    <name evidence="2" type="ORF">AUP40_14185</name>
</gene>
<dbReference type="EMBL" id="LPXL01000015">
    <property type="protein sequence ID" value="KZD05166.1"/>
    <property type="molecule type" value="Genomic_DNA"/>
</dbReference>
<feature type="region of interest" description="Disordered" evidence="1">
    <location>
        <begin position="1"/>
        <end position="50"/>
    </location>
</feature>
<comment type="caution">
    <text evidence="2">The sequence shown here is derived from an EMBL/GenBank/DDBJ whole genome shotgun (WGS) entry which is preliminary data.</text>
</comment>
<dbReference type="Proteomes" id="UP000076167">
    <property type="component" value="Unassembled WGS sequence"/>
</dbReference>
<reference evidence="2 3" key="1">
    <citation type="submission" date="2015-12" db="EMBL/GenBank/DDBJ databases">
        <title>Genome sequence of Thalassospira xiamenensis MCCC 1A03005.</title>
        <authorList>
            <person name="Lu L."/>
            <person name="Lai Q."/>
            <person name="Shao Z."/>
            <person name="Qian P."/>
        </authorList>
    </citation>
    <scope>NUCLEOTIDE SEQUENCE [LARGE SCALE GENOMIC DNA]</scope>
    <source>
        <strain evidence="2 3">MCCC 1A03005</strain>
    </source>
</reference>
<accession>A0ABR5Y4V9</accession>
<evidence type="ECO:0000313" key="3">
    <source>
        <dbReference type="Proteomes" id="UP000076167"/>
    </source>
</evidence>
<evidence type="ECO:0000256" key="1">
    <source>
        <dbReference type="SAM" id="MobiDB-lite"/>
    </source>
</evidence>